<name>A0A392W958_9FABA</name>
<feature type="non-terminal residue" evidence="2">
    <location>
        <position position="1"/>
    </location>
</feature>
<dbReference type="AlphaFoldDB" id="A0A392W958"/>
<reference evidence="2 3" key="1">
    <citation type="journal article" date="2018" name="Front. Plant Sci.">
        <title>Red Clover (Trifolium pratense) and Zigzag Clover (T. medium) - A Picture of Genomic Similarities and Differences.</title>
        <authorList>
            <person name="Dluhosova J."/>
            <person name="Istvanek J."/>
            <person name="Nedelnik J."/>
            <person name="Repkova J."/>
        </authorList>
    </citation>
    <scope>NUCLEOTIDE SEQUENCE [LARGE SCALE GENOMIC DNA]</scope>
    <source>
        <strain evidence="3">cv. 10/8</strain>
        <tissue evidence="2">Leaf</tissue>
    </source>
</reference>
<evidence type="ECO:0000256" key="1">
    <source>
        <dbReference type="SAM" id="MobiDB-lite"/>
    </source>
</evidence>
<proteinExistence type="predicted"/>
<organism evidence="2 3">
    <name type="scientific">Trifolium medium</name>
    <dbReference type="NCBI Taxonomy" id="97028"/>
    <lineage>
        <taxon>Eukaryota</taxon>
        <taxon>Viridiplantae</taxon>
        <taxon>Streptophyta</taxon>
        <taxon>Embryophyta</taxon>
        <taxon>Tracheophyta</taxon>
        <taxon>Spermatophyta</taxon>
        <taxon>Magnoliopsida</taxon>
        <taxon>eudicotyledons</taxon>
        <taxon>Gunneridae</taxon>
        <taxon>Pentapetalae</taxon>
        <taxon>rosids</taxon>
        <taxon>fabids</taxon>
        <taxon>Fabales</taxon>
        <taxon>Fabaceae</taxon>
        <taxon>Papilionoideae</taxon>
        <taxon>50 kb inversion clade</taxon>
        <taxon>NPAAA clade</taxon>
        <taxon>Hologalegina</taxon>
        <taxon>IRL clade</taxon>
        <taxon>Trifolieae</taxon>
        <taxon>Trifolium</taxon>
    </lineage>
</organism>
<keyword evidence="3" id="KW-1185">Reference proteome</keyword>
<dbReference type="Proteomes" id="UP000265520">
    <property type="component" value="Unassembled WGS sequence"/>
</dbReference>
<evidence type="ECO:0000313" key="2">
    <source>
        <dbReference type="EMBL" id="MCI97218.1"/>
    </source>
</evidence>
<comment type="caution">
    <text evidence="2">The sequence shown here is derived from an EMBL/GenBank/DDBJ whole genome shotgun (WGS) entry which is preliminary data.</text>
</comment>
<accession>A0A392W958</accession>
<dbReference type="EMBL" id="LXQA011436338">
    <property type="protein sequence ID" value="MCI97218.1"/>
    <property type="molecule type" value="Genomic_DNA"/>
</dbReference>
<sequence length="67" mass="7088">EVQHLETEARPVQVHVASDPPLQSSTGSEVDFAPNGVAAEKQGMAEESIIATEPLDVSCKTRDSTVP</sequence>
<feature type="non-terminal residue" evidence="2">
    <location>
        <position position="67"/>
    </location>
</feature>
<feature type="region of interest" description="Disordered" evidence="1">
    <location>
        <begin position="1"/>
        <end position="32"/>
    </location>
</feature>
<evidence type="ECO:0000313" key="3">
    <source>
        <dbReference type="Proteomes" id="UP000265520"/>
    </source>
</evidence>
<protein>
    <submittedName>
        <fullName evidence="2">Uncharacterized protein</fullName>
    </submittedName>
</protein>